<feature type="compositionally biased region" description="Polar residues" evidence="1">
    <location>
        <begin position="32"/>
        <end position="43"/>
    </location>
</feature>
<evidence type="ECO:0000313" key="3">
    <source>
        <dbReference type="Proteomes" id="UP000823775"/>
    </source>
</evidence>
<reference evidence="2 3" key="1">
    <citation type="journal article" date="2021" name="BMC Genomics">
        <title>Datura genome reveals duplications of psychoactive alkaloid biosynthetic genes and high mutation rate following tissue culture.</title>
        <authorList>
            <person name="Rajewski A."/>
            <person name="Carter-House D."/>
            <person name="Stajich J."/>
            <person name="Litt A."/>
        </authorList>
    </citation>
    <scope>NUCLEOTIDE SEQUENCE [LARGE SCALE GENOMIC DNA]</scope>
    <source>
        <strain evidence="2">AR-01</strain>
    </source>
</reference>
<dbReference type="EMBL" id="JACEIK010001724">
    <property type="protein sequence ID" value="MCD7471793.1"/>
    <property type="molecule type" value="Genomic_DNA"/>
</dbReference>
<protein>
    <submittedName>
        <fullName evidence="2">Uncharacterized protein</fullName>
    </submittedName>
</protein>
<feature type="region of interest" description="Disordered" evidence="1">
    <location>
        <begin position="1"/>
        <end position="81"/>
    </location>
</feature>
<name>A0ABS8TLE8_DATST</name>
<proteinExistence type="predicted"/>
<accession>A0ABS8TLE8</accession>
<dbReference type="Proteomes" id="UP000823775">
    <property type="component" value="Unassembled WGS sequence"/>
</dbReference>
<comment type="caution">
    <text evidence="2">The sequence shown here is derived from an EMBL/GenBank/DDBJ whole genome shotgun (WGS) entry which is preliminary data.</text>
</comment>
<feature type="compositionally biased region" description="Basic and acidic residues" evidence="1">
    <location>
        <begin position="1"/>
        <end position="13"/>
    </location>
</feature>
<evidence type="ECO:0000256" key="1">
    <source>
        <dbReference type="SAM" id="MobiDB-lite"/>
    </source>
</evidence>
<keyword evidence="3" id="KW-1185">Reference proteome</keyword>
<evidence type="ECO:0000313" key="2">
    <source>
        <dbReference type="EMBL" id="MCD7471793.1"/>
    </source>
</evidence>
<organism evidence="2 3">
    <name type="scientific">Datura stramonium</name>
    <name type="common">Jimsonweed</name>
    <name type="synonym">Common thornapple</name>
    <dbReference type="NCBI Taxonomy" id="4076"/>
    <lineage>
        <taxon>Eukaryota</taxon>
        <taxon>Viridiplantae</taxon>
        <taxon>Streptophyta</taxon>
        <taxon>Embryophyta</taxon>
        <taxon>Tracheophyta</taxon>
        <taxon>Spermatophyta</taxon>
        <taxon>Magnoliopsida</taxon>
        <taxon>eudicotyledons</taxon>
        <taxon>Gunneridae</taxon>
        <taxon>Pentapetalae</taxon>
        <taxon>asterids</taxon>
        <taxon>lamiids</taxon>
        <taxon>Solanales</taxon>
        <taxon>Solanaceae</taxon>
        <taxon>Solanoideae</taxon>
        <taxon>Datureae</taxon>
        <taxon>Datura</taxon>
    </lineage>
</organism>
<gene>
    <name evidence="2" type="ORF">HAX54_012462</name>
</gene>
<sequence length="81" mass="9062">MEKRGRGQHRKDQASMTSHNRVYIGSAKERSMISNGKMQNGGNKTRVDDVEIEIAKANTSMEEETNSIGVEEPPSKDARQK</sequence>